<accession>A0A1R3J1F0</accession>
<reference evidence="1 2" key="1">
    <citation type="submission" date="2013-09" db="EMBL/GenBank/DDBJ databases">
        <title>Corchorus capsularis genome sequencing.</title>
        <authorList>
            <person name="Alam M."/>
            <person name="Haque M.S."/>
            <person name="Islam M.S."/>
            <person name="Emdad E.M."/>
            <person name="Islam M.M."/>
            <person name="Ahmed B."/>
            <person name="Halim A."/>
            <person name="Hossen Q.M.M."/>
            <person name="Hossain M.Z."/>
            <person name="Ahmed R."/>
            <person name="Khan M.M."/>
            <person name="Islam R."/>
            <person name="Rashid M.M."/>
            <person name="Khan S.A."/>
            <person name="Rahman M.S."/>
            <person name="Alam M."/>
        </authorList>
    </citation>
    <scope>NUCLEOTIDE SEQUENCE [LARGE SCALE GENOMIC DNA]</scope>
    <source>
        <strain evidence="2">cv. CVL-1</strain>
        <tissue evidence="1">Whole seedling</tissue>
    </source>
</reference>
<keyword evidence="2" id="KW-1185">Reference proteome</keyword>
<gene>
    <name evidence="1" type="ORF">CCACVL1_08266</name>
</gene>
<proteinExistence type="predicted"/>
<protein>
    <submittedName>
        <fullName evidence="1">Uncharacterized protein</fullName>
    </submittedName>
</protein>
<dbReference type="Gramene" id="OMO88654">
    <property type="protein sequence ID" value="OMO88654"/>
    <property type="gene ID" value="CCACVL1_08266"/>
</dbReference>
<comment type="caution">
    <text evidence="1">The sequence shown here is derived from an EMBL/GenBank/DDBJ whole genome shotgun (WGS) entry which is preliminary data.</text>
</comment>
<evidence type="ECO:0000313" key="2">
    <source>
        <dbReference type="Proteomes" id="UP000188268"/>
    </source>
</evidence>
<dbReference type="EMBL" id="AWWV01008954">
    <property type="protein sequence ID" value="OMO88654.1"/>
    <property type="molecule type" value="Genomic_DNA"/>
</dbReference>
<organism evidence="1 2">
    <name type="scientific">Corchorus capsularis</name>
    <name type="common">Jute</name>
    <dbReference type="NCBI Taxonomy" id="210143"/>
    <lineage>
        <taxon>Eukaryota</taxon>
        <taxon>Viridiplantae</taxon>
        <taxon>Streptophyta</taxon>
        <taxon>Embryophyta</taxon>
        <taxon>Tracheophyta</taxon>
        <taxon>Spermatophyta</taxon>
        <taxon>Magnoliopsida</taxon>
        <taxon>eudicotyledons</taxon>
        <taxon>Gunneridae</taxon>
        <taxon>Pentapetalae</taxon>
        <taxon>rosids</taxon>
        <taxon>malvids</taxon>
        <taxon>Malvales</taxon>
        <taxon>Malvaceae</taxon>
        <taxon>Grewioideae</taxon>
        <taxon>Apeibeae</taxon>
        <taxon>Corchorus</taxon>
    </lineage>
</organism>
<evidence type="ECO:0000313" key="1">
    <source>
        <dbReference type="EMBL" id="OMO88654.1"/>
    </source>
</evidence>
<dbReference type="AlphaFoldDB" id="A0A1R3J1F0"/>
<name>A0A1R3J1F0_COCAP</name>
<dbReference type="Proteomes" id="UP000188268">
    <property type="component" value="Unassembled WGS sequence"/>
</dbReference>
<sequence length="40" mass="4234">MEEADPEFYCKASSLRYGNAPKISKDKIDNAGGATGPSLT</sequence>